<feature type="domain" description="Histidine kinase" evidence="5">
    <location>
        <begin position="381"/>
        <end position="610"/>
    </location>
</feature>
<evidence type="ECO:0000259" key="5">
    <source>
        <dbReference type="PROSITE" id="PS50109"/>
    </source>
</evidence>
<dbReference type="PRINTS" id="PR00344">
    <property type="entry name" value="BCTRLSENSOR"/>
</dbReference>
<dbReference type="PANTHER" id="PTHR43065">
    <property type="entry name" value="SENSOR HISTIDINE KINASE"/>
    <property type="match status" value="1"/>
</dbReference>
<dbReference type="Proteomes" id="UP000295023">
    <property type="component" value="Unassembled WGS sequence"/>
</dbReference>
<keyword evidence="4" id="KW-0472">Membrane</keyword>
<dbReference type="SUPFAM" id="SSF47384">
    <property type="entry name" value="Homodimeric domain of signal transducing histidine kinase"/>
    <property type="match status" value="1"/>
</dbReference>
<keyword evidence="3" id="KW-0597">Phosphoprotein</keyword>
<dbReference type="SUPFAM" id="SSF55874">
    <property type="entry name" value="ATPase domain of HSP90 chaperone/DNA topoisomerase II/histidine kinase"/>
    <property type="match status" value="1"/>
</dbReference>
<protein>
    <recommendedName>
        <fullName evidence="2">histidine kinase</fullName>
        <ecNumber evidence="2">2.7.13.3</ecNumber>
    </recommendedName>
</protein>
<dbReference type="PROSITE" id="PS50109">
    <property type="entry name" value="HIS_KIN"/>
    <property type="match status" value="1"/>
</dbReference>
<dbReference type="InterPro" id="IPR003594">
    <property type="entry name" value="HATPase_dom"/>
</dbReference>
<evidence type="ECO:0000313" key="6">
    <source>
        <dbReference type="EMBL" id="TCZ54594.1"/>
    </source>
</evidence>
<dbReference type="SMART" id="SM00388">
    <property type="entry name" value="HisKA"/>
    <property type="match status" value="1"/>
</dbReference>
<dbReference type="CDD" id="cd12915">
    <property type="entry name" value="PDC2_DGC_like"/>
    <property type="match status" value="1"/>
</dbReference>
<evidence type="ECO:0000256" key="2">
    <source>
        <dbReference type="ARBA" id="ARBA00012438"/>
    </source>
</evidence>
<dbReference type="InterPro" id="IPR036890">
    <property type="entry name" value="HATPase_C_sf"/>
</dbReference>
<dbReference type="InterPro" id="IPR005467">
    <property type="entry name" value="His_kinase_dom"/>
</dbReference>
<name>A0A4R4D4J0_9PROT</name>
<dbReference type="PANTHER" id="PTHR43065:SF49">
    <property type="entry name" value="HISTIDINE KINASE"/>
    <property type="match status" value="1"/>
</dbReference>
<dbReference type="EMBL" id="SKBM01000032">
    <property type="protein sequence ID" value="TCZ54594.1"/>
    <property type="molecule type" value="Genomic_DNA"/>
</dbReference>
<keyword evidence="7" id="KW-1185">Reference proteome</keyword>
<dbReference type="CDD" id="cd18773">
    <property type="entry name" value="PDC1_HK_sensor"/>
    <property type="match status" value="1"/>
</dbReference>
<feature type="transmembrane region" description="Helical" evidence="4">
    <location>
        <begin position="317"/>
        <end position="335"/>
    </location>
</feature>
<gene>
    <name evidence="6" type="ORF">EXY23_23260</name>
</gene>
<dbReference type="GO" id="GO:0000155">
    <property type="term" value="F:phosphorelay sensor kinase activity"/>
    <property type="evidence" value="ECO:0007669"/>
    <property type="project" value="InterPro"/>
</dbReference>
<sequence>MLLRRPPPPDRLARPATAGQWRARVSASFVPLWAAAVLLPLVALAGGAGWSWQLVRADARTRIERTAATLREHALRAFETQDALLAAVQRLTQDMTWEEIAASEAVAAFLRDLDAATPGAGAIGMIAPDGRLAQISSSPFPPPPTRFADRDYVRAQQDPATAAPYVGVPITARLGGVPVFAYSRPRLGADGRPDGGALWATFRIEELRPFYAGLLEHPRDVIGLARADGTVLIRHPPAPGDAGPLRLPEDARQMAAIRALLAAGAAQAARPVVFDEAASPVDGRPRLYATARVGSLPVFVTYGLHPDGPRAAWLRQVAAMAGVAGVAMLLLLWLVRLVTLRAGQEAAALERARAAAEARAEAEARLRAGQRLEALGQLAAGVAHDFRNLIQAVQGGARLVRHAAEAGDTARAVTVADMLAETAGRGLALTSRMLHVARPGQDAEGAGATLDPLAVCTEAAALLDSTLGAGLRVRLAVEAGAPPARVRGRQAELEAALLNLCVNARDAMPRGGEVTLVLGGETVAAGGPAHPAGLAPGRYARIAVTDAGAGMDAATLARAGEAFFTTKPQGTGLGLAGVRGFVAEAGGAVRIASPGPGRGTTVTLWLPEAGATP</sequence>
<evidence type="ECO:0000256" key="3">
    <source>
        <dbReference type="ARBA" id="ARBA00022553"/>
    </source>
</evidence>
<accession>A0A4R4D4J0</accession>
<reference evidence="6 7" key="1">
    <citation type="submission" date="2019-03" db="EMBL/GenBank/DDBJ databases">
        <title>Paracraurococcus aquatilis NE82 genome sequence.</title>
        <authorList>
            <person name="Zhao Y."/>
            <person name="Du Z."/>
        </authorList>
    </citation>
    <scope>NUCLEOTIDE SEQUENCE [LARGE SCALE GENOMIC DNA]</scope>
    <source>
        <strain evidence="6 7">NE82</strain>
    </source>
</reference>
<dbReference type="Gene3D" id="3.30.450.20">
    <property type="entry name" value="PAS domain"/>
    <property type="match status" value="2"/>
</dbReference>
<dbReference type="SMART" id="SM00387">
    <property type="entry name" value="HATPase_c"/>
    <property type="match status" value="1"/>
</dbReference>
<proteinExistence type="predicted"/>
<feature type="transmembrane region" description="Helical" evidence="4">
    <location>
        <begin position="32"/>
        <end position="55"/>
    </location>
</feature>
<comment type="catalytic activity">
    <reaction evidence="1">
        <text>ATP + protein L-histidine = ADP + protein N-phospho-L-histidine.</text>
        <dbReference type="EC" id="2.7.13.3"/>
    </reaction>
</comment>
<dbReference type="InterPro" id="IPR003661">
    <property type="entry name" value="HisK_dim/P_dom"/>
</dbReference>
<evidence type="ECO:0000256" key="1">
    <source>
        <dbReference type="ARBA" id="ARBA00000085"/>
    </source>
</evidence>
<dbReference type="EC" id="2.7.13.3" evidence="2"/>
<evidence type="ECO:0000256" key="4">
    <source>
        <dbReference type="SAM" id="Phobius"/>
    </source>
</evidence>
<dbReference type="Gene3D" id="3.30.565.10">
    <property type="entry name" value="Histidine kinase-like ATPase, C-terminal domain"/>
    <property type="match status" value="1"/>
</dbReference>
<dbReference type="CDD" id="cd00082">
    <property type="entry name" value="HisKA"/>
    <property type="match status" value="1"/>
</dbReference>
<dbReference type="InterPro" id="IPR036097">
    <property type="entry name" value="HisK_dim/P_sf"/>
</dbReference>
<comment type="caution">
    <text evidence="6">The sequence shown here is derived from an EMBL/GenBank/DDBJ whole genome shotgun (WGS) entry which is preliminary data.</text>
</comment>
<organism evidence="6 7">
    <name type="scientific">Roseicella aquatilis</name>
    <dbReference type="NCBI Taxonomy" id="2527868"/>
    <lineage>
        <taxon>Bacteria</taxon>
        <taxon>Pseudomonadati</taxon>
        <taxon>Pseudomonadota</taxon>
        <taxon>Alphaproteobacteria</taxon>
        <taxon>Acetobacterales</taxon>
        <taxon>Roseomonadaceae</taxon>
        <taxon>Roseicella</taxon>
    </lineage>
</organism>
<keyword evidence="4" id="KW-0812">Transmembrane</keyword>
<dbReference type="InterPro" id="IPR004358">
    <property type="entry name" value="Sig_transdc_His_kin-like_C"/>
</dbReference>
<dbReference type="Gene3D" id="1.10.287.130">
    <property type="match status" value="1"/>
</dbReference>
<evidence type="ECO:0000313" key="7">
    <source>
        <dbReference type="Proteomes" id="UP000295023"/>
    </source>
</evidence>
<dbReference type="Pfam" id="PF02518">
    <property type="entry name" value="HATPase_c"/>
    <property type="match status" value="1"/>
</dbReference>
<dbReference type="AlphaFoldDB" id="A0A4R4D4J0"/>
<keyword evidence="4" id="KW-1133">Transmembrane helix</keyword>